<comment type="pathway">
    <text evidence="1">Protein modification; protein ubiquitination.</text>
</comment>
<name>A0A4U1FL72_MONMO</name>
<comment type="caution">
    <text evidence="7">The sequence shown here is derived from an EMBL/GenBank/DDBJ whole genome shotgun (WGS) entry which is preliminary data.</text>
</comment>
<feature type="compositionally biased region" description="Acidic residues" evidence="6">
    <location>
        <begin position="87"/>
        <end position="105"/>
    </location>
</feature>
<dbReference type="EMBL" id="RWIC01000073">
    <property type="protein sequence ID" value="TKC50728.1"/>
    <property type="molecule type" value="Genomic_DNA"/>
</dbReference>
<proteinExistence type="inferred from homology"/>
<reference evidence="8" key="1">
    <citation type="journal article" date="2019" name="IScience">
        <title>Narwhal Genome Reveals Long-Term Low Genetic Diversity despite Current Large Abundance Size.</title>
        <authorList>
            <person name="Westbury M.V."/>
            <person name="Petersen B."/>
            <person name="Garde E."/>
            <person name="Heide-Jorgensen M.P."/>
            <person name="Lorenzen E.D."/>
        </authorList>
    </citation>
    <scope>NUCLEOTIDE SEQUENCE [LARGE SCALE GENOMIC DNA]</scope>
</reference>
<accession>A0A4U1FL72</accession>
<dbReference type="Proteomes" id="UP000308365">
    <property type="component" value="Unassembled WGS sequence"/>
</dbReference>
<gene>
    <name evidence="7" type="ORF">EI555_020416</name>
</gene>
<evidence type="ECO:0000313" key="7">
    <source>
        <dbReference type="EMBL" id="TKC50728.1"/>
    </source>
</evidence>
<sequence length="117" mass="13347">MDLGPDALLLTSSKEPKAMRTLFPSPFPCVTETLWFSLDRPCVEETGLQQQEQQHQAWHCDDEEDEDEDEDGEEDSEVDGDTQGMDEMNDYNESPDDGEVSEVDMEGSSQDQDHWMI</sequence>
<protein>
    <recommendedName>
        <fullName evidence="9">Anaphase-promoting complex subunit 15</fullName>
    </recommendedName>
</protein>
<dbReference type="AlphaFoldDB" id="A0A4U1FL72"/>
<dbReference type="InterPro" id="IPR026182">
    <property type="entry name" value="ANAPC15"/>
</dbReference>
<dbReference type="Pfam" id="PF15243">
    <property type="entry name" value="ANAPC15"/>
    <property type="match status" value="1"/>
</dbReference>
<evidence type="ECO:0000313" key="8">
    <source>
        <dbReference type="Proteomes" id="UP000308365"/>
    </source>
</evidence>
<organism evidence="7 8">
    <name type="scientific">Monodon monoceros</name>
    <name type="common">Narwhal</name>
    <name type="synonym">Ceratodon monodon</name>
    <dbReference type="NCBI Taxonomy" id="40151"/>
    <lineage>
        <taxon>Eukaryota</taxon>
        <taxon>Metazoa</taxon>
        <taxon>Chordata</taxon>
        <taxon>Craniata</taxon>
        <taxon>Vertebrata</taxon>
        <taxon>Euteleostomi</taxon>
        <taxon>Mammalia</taxon>
        <taxon>Eutheria</taxon>
        <taxon>Laurasiatheria</taxon>
        <taxon>Artiodactyla</taxon>
        <taxon>Whippomorpha</taxon>
        <taxon>Cetacea</taxon>
        <taxon>Odontoceti</taxon>
        <taxon>Monodontidae</taxon>
        <taxon>Monodon</taxon>
    </lineage>
</organism>
<keyword evidence="4" id="KW-0498">Mitosis</keyword>
<comment type="similarity">
    <text evidence="2">Belongs to the APC15 family.</text>
</comment>
<feature type="region of interest" description="Disordered" evidence="6">
    <location>
        <begin position="46"/>
        <end position="117"/>
    </location>
</feature>
<dbReference type="GO" id="GO:0051301">
    <property type="term" value="P:cell division"/>
    <property type="evidence" value="ECO:0007669"/>
    <property type="project" value="UniProtKB-KW"/>
</dbReference>
<evidence type="ECO:0008006" key="9">
    <source>
        <dbReference type="Google" id="ProtNLM"/>
    </source>
</evidence>
<dbReference type="PANTHER" id="PTHR22526:SF2">
    <property type="entry name" value="ANAPHASE PROMOTING COMPLEX C SUBUNIT 15, PSEUDOGENE-RELATED"/>
    <property type="match status" value="1"/>
</dbReference>
<dbReference type="GO" id="GO:0005680">
    <property type="term" value="C:anaphase-promoting complex"/>
    <property type="evidence" value="ECO:0007669"/>
    <property type="project" value="InterPro"/>
</dbReference>
<dbReference type="PANTHER" id="PTHR22526">
    <property type="entry name" value="ANAPHASE PROMOTING COMPLEX C SUBUNIT 15, PSEUDOGENE-RELATED"/>
    <property type="match status" value="1"/>
</dbReference>
<keyword evidence="3" id="KW-0132">Cell division</keyword>
<feature type="compositionally biased region" description="Acidic residues" evidence="6">
    <location>
        <begin position="61"/>
        <end position="80"/>
    </location>
</feature>
<evidence type="ECO:0000256" key="2">
    <source>
        <dbReference type="ARBA" id="ARBA00009618"/>
    </source>
</evidence>
<dbReference type="GO" id="GO:0090266">
    <property type="term" value="P:regulation of mitotic cell cycle spindle assembly checkpoint"/>
    <property type="evidence" value="ECO:0007669"/>
    <property type="project" value="InterPro"/>
</dbReference>
<evidence type="ECO:0000256" key="5">
    <source>
        <dbReference type="ARBA" id="ARBA00023306"/>
    </source>
</evidence>
<evidence type="ECO:0000256" key="1">
    <source>
        <dbReference type="ARBA" id="ARBA00004906"/>
    </source>
</evidence>
<evidence type="ECO:0000256" key="4">
    <source>
        <dbReference type="ARBA" id="ARBA00022776"/>
    </source>
</evidence>
<keyword evidence="5" id="KW-0131">Cell cycle</keyword>
<evidence type="ECO:0000256" key="6">
    <source>
        <dbReference type="SAM" id="MobiDB-lite"/>
    </source>
</evidence>
<evidence type="ECO:0000256" key="3">
    <source>
        <dbReference type="ARBA" id="ARBA00022618"/>
    </source>
</evidence>